<dbReference type="Pfam" id="PF02465">
    <property type="entry name" value="FliD_N"/>
    <property type="match status" value="1"/>
</dbReference>
<keyword evidence="8" id="KW-0969">Cilium</keyword>
<evidence type="ECO:0000256" key="2">
    <source>
        <dbReference type="ARBA" id="ARBA00011255"/>
    </source>
</evidence>
<dbReference type="PANTHER" id="PTHR30288">
    <property type="entry name" value="FLAGELLAR CAP/ASSEMBLY PROTEIN FLID"/>
    <property type="match status" value="1"/>
</dbReference>
<dbReference type="Proteomes" id="UP000632377">
    <property type="component" value="Unassembled WGS sequence"/>
</dbReference>
<keyword evidence="3" id="KW-0175">Coiled coil</keyword>
<dbReference type="RefSeq" id="WP_202750744.1">
    <property type="nucleotide sequence ID" value="NZ_JAESWC010000018.1"/>
</dbReference>
<feature type="domain" description="Flagellar hook-associated protein 2 N-terminal" evidence="6">
    <location>
        <begin position="27"/>
        <end position="129"/>
    </location>
</feature>
<name>A0ABS1TFC6_9CLOT</name>
<evidence type="ECO:0000259" key="6">
    <source>
        <dbReference type="Pfam" id="PF02465"/>
    </source>
</evidence>
<evidence type="ECO:0000259" key="7">
    <source>
        <dbReference type="Pfam" id="PF07195"/>
    </source>
</evidence>
<gene>
    <name evidence="8" type="primary">fliD</name>
    <name evidence="8" type="ORF">JK636_20040</name>
</gene>
<sequence length="551" mass="59527">MSDVSGTPSGMTGAGGGNLLRITGMATGLDVDAMVKKMMAAEQTKMDKIKQDRQTVAWRQEAYQDIIKDLKDLQSSFLDSSSSDKNILSSSSFSPFDVNGVNGAIANISASAGAVPGNYTINVTGIAQGAGVINQLDSGISLSTKLTDKNPSLVGVLNLNLTVNGNALKIKIDNSSGSMTLNDLITTINNQGSGTVKASFNELSGKFTLQSVKTGQSAKMQISSDSTSDLTDFLKINPLDIGVDKIGSNANFTLQVPGDATVYPVNDKESNNFSLNGVNYSLQGPGSSTVSISQNSQKVFDKIKGFIDKYNAIVDKIQTKITEKKNYDYKPLTDTQKSQMKEADITAWESKAKAGILRNDENLQKILQDLKESFSTAVTNSGLSFGKYGSNSIGLNFSDEYSKPAHIDIIDEGKLKSAISLNSAQVQKMFTNVSSTTFDGSYDSSKTTYREDGIFTRVKKILESNVGLTNVISNKNILTKYANYQDDFSYFGGGGTNTLPDQLYQKDKLIKSMTDALAKKQESYYQKFSKLETAMNQLNSQQSWLTQQLGG</sequence>
<dbReference type="InterPro" id="IPR003481">
    <property type="entry name" value="FliD_N"/>
</dbReference>
<accession>A0ABS1TFC6</accession>
<evidence type="ECO:0000256" key="5">
    <source>
        <dbReference type="RuleBase" id="RU362066"/>
    </source>
</evidence>
<comment type="function">
    <text evidence="5">Required for morphogenesis and for the elongation of the flagellar filament by facilitating polymerization of the flagellin monomers at the tip of growing filament. Forms a capping structure, which prevents flagellin subunits (transported through the central channel of the flagellum) from leaking out without polymerization at the distal end.</text>
</comment>
<protein>
    <recommendedName>
        <fullName evidence="5">Flagellar hook-associated protein 2</fullName>
        <shortName evidence="5">HAP2</shortName>
    </recommendedName>
    <alternativeName>
        <fullName evidence="5">Flagellar cap protein</fullName>
    </alternativeName>
</protein>
<dbReference type="Pfam" id="PF07195">
    <property type="entry name" value="FliD_C"/>
    <property type="match status" value="1"/>
</dbReference>
<comment type="subcellular location">
    <subcellularLocation>
        <location evidence="5">Secreted</location>
    </subcellularLocation>
    <subcellularLocation>
        <location evidence="5">Bacterial flagellum</location>
    </subcellularLocation>
</comment>
<dbReference type="PANTHER" id="PTHR30288:SF0">
    <property type="entry name" value="FLAGELLAR HOOK-ASSOCIATED PROTEIN 2"/>
    <property type="match status" value="1"/>
</dbReference>
<organism evidence="8 9">
    <name type="scientific">Clostridium rhizosphaerae</name>
    <dbReference type="NCBI Taxonomy" id="2803861"/>
    <lineage>
        <taxon>Bacteria</taxon>
        <taxon>Bacillati</taxon>
        <taxon>Bacillota</taxon>
        <taxon>Clostridia</taxon>
        <taxon>Eubacteriales</taxon>
        <taxon>Clostridiaceae</taxon>
        <taxon>Clostridium</taxon>
    </lineage>
</organism>
<keyword evidence="9" id="KW-1185">Reference proteome</keyword>
<evidence type="ECO:0000256" key="4">
    <source>
        <dbReference type="ARBA" id="ARBA00023143"/>
    </source>
</evidence>
<feature type="domain" description="Flagellar hook-associated protein 2 C-terminal" evidence="7">
    <location>
        <begin position="249"/>
        <end position="540"/>
    </location>
</feature>
<evidence type="ECO:0000256" key="3">
    <source>
        <dbReference type="ARBA" id="ARBA00023054"/>
    </source>
</evidence>
<comment type="subunit">
    <text evidence="2 5">Homopentamer.</text>
</comment>
<keyword evidence="5" id="KW-0964">Secreted</keyword>
<comment type="caution">
    <text evidence="8">The sequence shown here is derived from an EMBL/GenBank/DDBJ whole genome shotgun (WGS) entry which is preliminary data.</text>
</comment>
<dbReference type="InterPro" id="IPR010809">
    <property type="entry name" value="FliD_C"/>
</dbReference>
<proteinExistence type="inferred from homology"/>
<comment type="similarity">
    <text evidence="1 5">Belongs to the FliD family.</text>
</comment>
<dbReference type="InterPro" id="IPR040026">
    <property type="entry name" value="FliD"/>
</dbReference>
<dbReference type="EMBL" id="JAESWC010000018">
    <property type="protein sequence ID" value="MBL4938005.1"/>
    <property type="molecule type" value="Genomic_DNA"/>
</dbReference>
<keyword evidence="8" id="KW-0282">Flagellum</keyword>
<keyword evidence="4 5" id="KW-0975">Bacterial flagellum</keyword>
<keyword evidence="8" id="KW-0966">Cell projection</keyword>
<reference evidence="8 9" key="1">
    <citation type="submission" date="2021-01" db="EMBL/GenBank/DDBJ databases">
        <title>Genome public.</title>
        <authorList>
            <person name="Liu C."/>
            <person name="Sun Q."/>
        </authorList>
    </citation>
    <scope>NUCLEOTIDE SEQUENCE [LARGE SCALE GENOMIC DNA]</scope>
    <source>
        <strain evidence="8 9">YIM B02515</strain>
    </source>
</reference>
<evidence type="ECO:0000313" key="8">
    <source>
        <dbReference type="EMBL" id="MBL4938005.1"/>
    </source>
</evidence>
<evidence type="ECO:0000313" key="9">
    <source>
        <dbReference type="Proteomes" id="UP000632377"/>
    </source>
</evidence>
<evidence type="ECO:0000256" key="1">
    <source>
        <dbReference type="ARBA" id="ARBA00009764"/>
    </source>
</evidence>